<name>A0A7H8RES0_TALRU</name>
<dbReference type="RefSeq" id="XP_035350189.1">
    <property type="nucleotide sequence ID" value="XM_035494296.1"/>
</dbReference>
<dbReference type="InterPro" id="IPR015943">
    <property type="entry name" value="WD40/YVTN_repeat-like_dom_sf"/>
</dbReference>
<evidence type="ECO:0008006" key="5">
    <source>
        <dbReference type="Google" id="ProtNLM"/>
    </source>
</evidence>
<dbReference type="Proteomes" id="UP000509510">
    <property type="component" value="Chromosome VI"/>
</dbReference>
<feature type="signal peptide" evidence="2">
    <location>
        <begin position="1"/>
        <end position="19"/>
    </location>
</feature>
<feature type="chain" id="PRO_5028848534" description="6-phosphogluconolactonase" evidence="2">
    <location>
        <begin position="20"/>
        <end position="399"/>
    </location>
</feature>
<evidence type="ECO:0000313" key="4">
    <source>
        <dbReference type="Proteomes" id="UP000509510"/>
    </source>
</evidence>
<keyword evidence="2" id="KW-0732">Signal</keyword>
<dbReference type="KEGG" id="trg:TRUGW13939_11188"/>
<dbReference type="Pfam" id="PF10282">
    <property type="entry name" value="Lactonase"/>
    <property type="match status" value="1"/>
</dbReference>
<dbReference type="GeneID" id="55998666"/>
<reference evidence="4" key="1">
    <citation type="submission" date="2020-06" db="EMBL/GenBank/DDBJ databases">
        <title>A chromosome-scale genome assembly of Talaromyces rugulosus W13939.</title>
        <authorList>
            <person name="Wang B."/>
            <person name="Guo L."/>
            <person name="Ye K."/>
            <person name="Wang L."/>
        </authorList>
    </citation>
    <scope>NUCLEOTIDE SEQUENCE [LARGE SCALE GENOMIC DNA]</scope>
    <source>
        <strain evidence="4">W13939</strain>
    </source>
</reference>
<dbReference type="AlphaFoldDB" id="A0A7H8RES0"/>
<dbReference type="InterPro" id="IPR050282">
    <property type="entry name" value="Cycloisomerase_2"/>
</dbReference>
<evidence type="ECO:0000313" key="3">
    <source>
        <dbReference type="EMBL" id="QKX64015.1"/>
    </source>
</evidence>
<proteinExistence type="inferred from homology"/>
<dbReference type="EMBL" id="CP055903">
    <property type="protein sequence ID" value="QKX64015.1"/>
    <property type="molecule type" value="Genomic_DNA"/>
</dbReference>
<dbReference type="OrthoDB" id="9972196at2759"/>
<dbReference type="InterPro" id="IPR011048">
    <property type="entry name" value="Haem_d1_sf"/>
</dbReference>
<dbReference type="GO" id="GO:0017057">
    <property type="term" value="F:6-phosphogluconolactonase activity"/>
    <property type="evidence" value="ECO:0007669"/>
    <property type="project" value="TreeGrafter"/>
</dbReference>
<keyword evidence="4" id="KW-1185">Reference proteome</keyword>
<comment type="similarity">
    <text evidence="1">Belongs to the cycloisomerase 2 family.</text>
</comment>
<dbReference type="PANTHER" id="PTHR30344:SF1">
    <property type="entry name" value="6-PHOSPHOGLUCONOLACTONASE"/>
    <property type="match status" value="1"/>
</dbReference>
<dbReference type="InterPro" id="IPR019405">
    <property type="entry name" value="Lactonase_7-beta_prop"/>
</dbReference>
<evidence type="ECO:0000256" key="2">
    <source>
        <dbReference type="SAM" id="SignalP"/>
    </source>
</evidence>
<dbReference type="PANTHER" id="PTHR30344">
    <property type="entry name" value="6-PHOSPHOGLUCONOLACTONASE-RELATED"/>
    <property type="match status" value="1"/>
</dbReference>
<dbReference type="SUPFAM" id="SSF51004">
    <property type="entry name" value="C-terminal (heme d1) domain of cytochrome cd1-nitrite reductase"/>
    <property type="match status" value="1"/>
</dbReference>
<organism evidence="3 4">
    <name type="scientific">Talaromyces rugulosus</name>
    <name type="common">Penicillium rugulosum</name>
    <dbReference type="NCBI Taxonomy" id="121627"/>
    <lineage>
        <taxon>Eukaryota</taxon>
        <taxon>Fungi</taxon>
        <taxon>Dikarya</taxon>
        <taxon>Ascomycota</taxon>
        <taxon>Pezizomycotina</taxon>
        <taxon>Eurotiomycetes</taxon>
        <taxon>Eurotiomycetidae</taxon>
        <taxon>Eurotiales</taxon>
        <taxon>Trichocomaceae</taxon>
        <taxon>Talaromyces</taxon>
        <taxon>Talaromyces sect. Islandici</taxon>
    </lineage>
</organism>
<evidence type="ECO:0000256" key="1">
    <source>
        <dbReference type="ARBA" id="ARBA00005564"/>
    </source>
</evidence>
<dbReference type="Gene3D" id="2.130.10.10">
    <property type="entry name" value="YVTN repeat-like/Quinoprotein amine dehydrogenase"/>
    <property type="match status" value="1"/>
</dbReference>
<sequence>MRAISHLAVAITFVCTVCALPTTTNTTNPTLYVSHYDGHIYTLALDTVERSLTLAGSLKACGDMPSWLTYDSAGRTLYCVDESGFNASIGNGTLSSFIVSGNGTLSQTAKVTTLPGGVASVIYNDIDGRNYLAIAHYQGSAVSNFALPISDDSTALQTFEFTLPGPPTVPSRQDAAHPHETFIDPKGEYVLVSDLGSDRIRIFTIDKARGELSQCDAFAVKGGNGPRHGAWWTTGLDENTVLYISNELANTVSTYKVTYGDSCLVLEEDGEIVPYPKDIPSNATMAEVHVFDDKDVYVSLRNDQAFPPSDSIAFLQASTTDGSLALNNLTTSYGKTPRTFVVNKAGTLLAIGNEASSDVAIVERNPKTGALGSLVAQLQFGAQGTPGQEDGLSSVIWAE</sequence>
<accession>A0A7H8RES0</accession>
<gene>
    <name evidence="3" type="ORF">TRUGW13939_11188</name>
</gene>
<protein>
    <recommendedName>
        <fullName evidence="5">6-phosphogluconolactonase</fullName>
    </recommendedName>
</protein>